<accession>A0A7J7K0U2</accession>
<evidence type="ECO:0000256" key="1">
    <source>
        <dbReference type="SAM" id="Phobius"/>
    </source>
</evidence>
<comment type="caution">
    <text evidence="3">The sequence shown here is derived from an EMBL/GenBank/DDBJ whole genome shotgun (WGS) entry which is preliminary data.</text>
</comment>
<keyword evidence="1" id="KW-0812">Transmembrane</keyword>
<name>A0A7J7K0U2_BUGNE</name>
<feature type="transmembrane region" description="Helical" evidence="1">
    <location>
        <begin position="69"/>
        <end position="90"/>
    </location>
</feature>
<keyword evidence="2" id="KW-0732">Signal</keyword>
<protein>
    <recommendedName>
        <fullName evidence="5">DUF4149 domain-containing protein</fullName>
    </recommendedName>
</protein>
<gene>
    <name evidence="3" type="ORF">EB796_009899</name>
</gene>
<feature type="chain" id="PRO_5029705441" description="DUF4149 domain-containing protein" evidence="2">
    <location>
        <begin position="21"/>
        <end position="93"/>
    </location>
</feature>
<proteinExistence type="predicted"/>
<evidence type="ECO:0000313" key="4">
    <source>
        <dbReference type="Proteomes" id="UP000593567"/>
    </source>
</evidence>
<dbReference type="EMBL" id="VXIV02001564">
    <property type="protein sequence ID" value="KAF6031795.1"/>
    <property type="molecule type" value="Genomic_DNA"/>
</dbReference>
<feature type="signal peptide" evidence="2">
    <location>
        <begin position="1"/>
        <end position="20"/>
    </location>
</feature>
<keyword evidence="1" id="KW-0472">Membrane</keyword>
<dbReference type="Proteomes" id="UP000593567">
    <property type="component" value="Unassembled WGS sequence"/>
</dbReference>
<reference evidence="3" key="1">
    <citation type="submission" date="2020-06" db="EMBL/GenBank/DDBJ databases">
        <title>Draft genome of Bugula neritina, a colonial animal packing powerful symbionts and potential medicines.</title>
        <authorList>
            <person name="Rayko M."/>
        </authorList>
    </citation>
    <scope>NUCLEOTIDE SEQUENCE [LARGE SCALE GENOMIC DNA]</scope>
    <source>
        <strain evidence="3">Kwan_BN1</strain>
    </source>
</reference>
<dbReference type="AlphaFoldDB" id="A0A7J7K0U2"/>
<keyword evidence="4" id="KW-1185">Reference proteome</keyword>
<organism evidence="3 4">
    <name type="scientific">Bugula neritina</name>
    <name type="common">Brown bryozoan</name>
    <name type="synonym">Sertularia neritina</name>
    <dbReference type="NCBI Taxonomy" id="10212"/>
    <lineage>
        <taxon>Eukaryota</taxon>
        <taxon>Metazoa</taxon>
        <taxon>Spiralia</taxon>
        <taxon>Lophotrochozoa</taxon>
        <taxon>Bryozoa</taxon>
        <taxon>Gymnolaemata</taxon>
        <taxon>Cheilostomatida</taxon>
        <taxon>Flustrina</taxon>
        <taxon>Buguloidea</taxon>
        <taxon>Bugulidae</taxon>
        <taxon>Bugula</taxon>
    </lineage>
</organism>
<evidence type="ECO:0008006" key="5">
    <source>
        <dbReference type="Google" id="ProtNLM"/>
    </source>
</evidence>
<sequence>MISVLGSVLSCILINPLVDAISRRNEVEKAEKVGQGIGNDNEGCKKLLDTNEQYAKLYNRVVKLHGASALVNLICLVGITLHLLVLSYNVKIE</sequence>
<keyword evidence="1" id="KW-1133">Transmembrane helix</keyword>
<evidence type="ECO:0000256" key="2">
    <source>
        <dbReference type="SAM" id="SignalP"/>
    </source>
</evidence>
<evidence type="ECO:0000313" key="3">
    <source>
        <dbReference type="EMBL" id="KAF6031795.1"/>
    </source>
</evidence>